<evidence type="ECO:0000313" key="5">
    <source>
        <dbReference type="Proteomes" id="UP000054911"/>
    </source>
</evidence>
<dbReference type="EMBL" id="FCOE02000004">
    <property type="protein sequence ID" value="SAK50718.1"/>
    <property type="molecule type" value="Genomic_DNA"/>
</dbReference>
<dbReference type="InterPro" id="IPR014819">
    <property type="entry name" value="PriCT_2"/>
</dbReference>
<dbReference type="Proteomes" id="UP000054911">
    <property type="component" value="Unassembled WGS sequence"/>
</dbReference>
<feature type="domain" description="Primase C-terminal 2" evidence="2">
    <location>
        <begin position="12"/>
        <end position="83"/>
    </location>
</feature>
<gene>
    <name evidence="4" type="ORF">AWB80_01504</name>
</gene>
<comment type="caution">
    <text evidence="4">The sequence shown here is derived from an EMBL/GenBank/DDBJ whole genome shotgun (WGS) entry which is preliminary data.</text>
</comment>
<dbReference type="Pfam" id="PF13362">
    <property type="entry name" value="Toprim_3"/>
    <property type="match status" value="1"/>
</dbReference>
<name>A0A157ZYV1_9BURK</name>
<evidence type="ECO:0000259" key="1">
    <source>
        <dbReference type="Pfam" id="PF06048"/>
    </source>
</evidence>
<evidence type="ECO:0000259" key="2">
    <source>
        <dbReference type="Pfam" id="PF08707"/>
    </source>
</evidence>
<dbReference type="STRING" id="1777141.AWB80_01504"/>
<sequence length="905" mass="98354">MSTVFDEHQRILEALSYIPSDVERDVWFRVGASLKHSEGEAGFEMFDNWSRQSPNYVATDVRDTWRSIRPDAGITIATLFAIAKKYGYNPRSKAATVVDPAEVERRRVERDVRMEKEAQQRAKARKHAASLAVAVIEKAQPAHDDHPYLMRKGVSAVDTLREMDAAKLQKLIGYRPQSGGALLEGRVLIAPVRVGSTVTTIEMIDEQGRKSALAKGEKSGGCWFASSALEKSERILIAEGVATALSAHLCTGEAAVAALSAANLTKVAQTMRAAYPDAEITVLADLGNGQQKAVEAARAVGGAVAVPDLGEERSDNETDFNDMHRRFGAAAVAAQIKKAAKPDGGDQPDKGCVPRGFSITKEGVFYTDDDGMPHWMCSPLHVRALVRDRASENWGRLLEWRDADNHPHVWAMPMEMLRSDGADMRGELARLGLDIAPSNRARNKLTEYVTTAKPKARGRCVTRTGWHSGAFVFPDQTIGKSTERVIFQSEAILRAYSQAGTLDDWKRDVAAYCSGNSRMLVAVSTAFAGMMLAYSGQESGGLNFVGDSSTGKTTALRAACSVYGGPEYMQRWRATANGLEGLAALHNDTLLVLDELAQVDPREAGEIAYMLANGSGKARAGRTGSARARQSWRLLFLSAGEIGLSQHMQAGGKKARAGQEVRLVEIPADAGRGFGLFETLHGQVGGAKLSALINEGCKRSYGIAAIEMLNAIAKEPEVIEQSLRQETAKFLADNLPADASGQAHRVCERLALIGLAGEYATNRGITGWQNGEAQSAAAHCFKAWLNNRGGAGNHEHTAILSHVKAFFEAHEESRFTDLNDVSERPTVNRAGYRRKVESGVEYLVFPEIFKREICSGFDSRSVAKTLASVEWIRSSADGRSVRAERIPEKGPTKVYVFTSKIWTAA</sequence>
<dbReference type="RefSeq" id="WP_061174047.1">
    <property type="nucleotide sequence ID" value="NZ_FCOE02000004.1"/>
</dbReference>
<evidence type="ECO:0000313" key="4">
    <source>
        <dbReference type="EMBL" id="SAK50718.1"/>
    </source>
</evidence>
<evidence type="ECO:0000259" key="3">
    <source>
        <dbReference type="Pfam" id="PF13362"/>
    </source>
</evidence>
<keyword evidence="5" id="KW-1185">Reference proteome</keyword>
<accession>A0A157ZYV1</accession>
<feature type="domain" description="DUF927" evidence="1">
    <location>
        <begin position="366"/>
        <end position="630"/>
    </location>
</feature>
<feature type="domain" description="Toprim" evidence="3">
    <location>
        <begin position="235"/>
        <end position="329"/>
    </location>
</feature>
<dbReference type="Pfam" id="PF06048">
    <property type="entry name" value="DUF927"/>
    <property type="match status" value="1"/>
</dbReference>
<dbReference type="OrthoDB" id="784829at2"/>
<dbReference type="InterPro" id="IPR006171">
    <property type="entry name" value="TOPRIM_dom"/>
</dbReference>
<dbReference type="Pfam" id="PF08707">
    <property type="entry name" value="PriCT_2"/>
    <property type="match status" value="1"/>
</dbReference>
<protein>
    <submittedName>
        <fullName evidence="4">Inner membrane protein</fullName>
    </submittedName>
</protein>
<reference evidence="4" key="1">
    <citation type="submission" date="2016-01" db="EMBL/GenBank/DDBJ databases">
        <authorList>
            <person name="Peeters C."/>
        </authorList>
    </citation>
    <scope>NUCLEOTIDE SEQUENCE [LARGE SCALE GENOMIC DNA]</scope>
    <source>
        <strain evidence="4">LMG 29323</strain>
    </source>
</reference>
<dbReference type="GO" id="GO:0016817">
    <property type="term" value="F:hydrolase activity, acting on acid anhydrides"/>
    <property type="evidence" value="ECO:0007669"/>
    <property type="project" value="InterPro"/>
</dbReference>
<dbReference type="InterPro" id="IPR009270">
    <property type="entry name" value="DUF927"/>
</dbReference>
<dbReference type="AlphaFoldDB" id="A0A157ZYV1"/>
<proteinExistence type="predicted"/>
<organism evidence="4 5">
    <name type="scientific">Caballeronia pedi</name>
    <dbReference type="NCBI Taxonomy" id="1777141"/>
    <lineage>
        <taxon>Bacteria</taxon>
        <taxon>Pseudomonadati</taxon>
        <taxon>Pseudomonadota</taxon>
        <taxon>Betaproteobacteria</taxon>
        <taxon>Burkholderiales</taxon>
        <taxon>Burkholderiaceae</taxon>
        <taxon>Caballeronia</taxon>
    </lineage>
</organism>